<evidence type="ECO:0000313" key="2">
    <source>
        <dbReference type="EMBL" id="MDM4016793.1"/>
    </source>
</evidence>
<evidence type="ECO:0000313" key="3">
    <source>
        <dbReference type="Proteomes" id="UP001239462"/>
    </source>
</evidence>
<protein>
    <recommendedName>
        <fullName evidence="4">SMODS and SLOG-associating 2TM effector domain-containing protein</fullName>
    </recommendedName>
</protein>
<keyword evidence="1" id="KW-0472">Membrane</keyword>
<proteinExistence type="predicted"/>
<dbReference type="EMBL" id="JASZZN010000010">
    <property type="protein sequence ID" value="MDM4016793.1"/>
    <property type="molecule type" value="Genomic_DNA"/>
</dbReference>
<dbReference type="Proteomes" id="UP001239462">
    <property type="component" value="Unassembled WGS sequence"/>
</dbReference>
<reference evidence="2 3" key="1">
    <citation type="submission" date="2023-06" db="EMBL/GenBank/DDBJ databases">
        <title>Roseiconus lacunae JC819 isolated from Gulf of Mannar region, Tamil Nadu.</title>
        <authorList>
            <person name="Pk S."/>
            <person name="Ch S."/>
            <person name="Ch V.R."/>
        </authorList>
    </citation>
    <scope>NUCLEOTIDE SEQUENCE [LARGE SCALE GENOMIC DNA]</scope>
    <source>
        <strain evidence="2 3">JC819</strain>
    </source>
</reference>
<sequence length="251" mass="28149">MYSDLHLREDAIIKTVVALDRRIEDRFAGRGISKLCNQLRDVAQQSAKTAAGINESVGWIRFVGYATAVAVVLVVAIMIWSVTHSVRFKDESIGWPDLLGMLDAGTNALLVFAATVYFLLSLEVRIKRRRAIRALHQLRALAHVIDMHQLTKDPERTLVDYQHAAHSPAEKMTSFELNRYLDYCSEMLSLIGKIAALYVQRFDDPVAVAAVGEIEQLTTGLSRKIWQKIMLLSQFPDASEDVQAPPKDEQA</sequence>
<comment type="caution">
    <text evidence="2">The sequence shown here is derived from an EMBL/GenBank/DDBJ whole genome shotgun (WGS) entry which is preliminary data.</text>
</comment>
<feature type="transmembrane region" description="Helical" evidence="1">
    <location>
        <begin position="102"/>
        <end position="120"/>
    </location>
</feature>
<evidence type="ECO:0008006" key="4">
    <source>
        <dbReference type="Google" id="ProtNLM"/>
    </source>
</evidence>
<organism evidence="2 3">
    <name type="scientific">Roseiconus lacunae</name>
    <dbReference type="NCBI Taxonomy" id="2605694"/>
    <lineage>
        <taxon>Bacteria</taxon>
        <taxon>Pseudomonadati</taxon>
        <taxon>Planctomycetota</taxon>
        <taxon>Planctomycetia</taxon>
        <taxon>Pirellulales</taxon>
        <taxon>Pirellulaceae</taxon>
        <taxon>Roseiconus</taxon>
    </lineage>
</organism>
<keyword evidence="1" id="KW-0812">Transmembrane</keyword>
<dbReference type="RefSeq" id="WP_235034398.1">
    <property type="nucleotide sequence ID" value="NZ_JASZZN010000010.1"/>
</dbReference>
<keyword evidence="3" id="KW-1185">Reference proteome</keyword>
<keyword evidence="1" id="KW-1133">Transmembrane helix</keyword>
<evidence type="ECO:0000256" key="1">
    <source>
        <dbReference type="SAM" id="Phobius"/>
    </source>
</evidence>
<feature type="transmembrane region" description="Helical" evidence="1">
    <location>
        <begin position="62"/>
        <end position="82"/>
    </location>
</feature>
<gene>
    <name evidence="2" type="ORF">QTN89_15210</name>
</gene>
<accession>A0ABT7PKC6</accession>
<name>A0ABT7PKC6_9BACT</name>